<dbReference type="HOGENOM" id="CLU_2141897_0_0_7"/>
<evidence type="ECO:0000313" key="2">
    <source>
        <dbReference type="Proteomes" id="UP000006055"/>
    </source>
</evidence>
<reference evidence="2" key="1">
    <citation type="submission" date="2012-06" db="EMBL/GenBank/DDBJ databases">
        <title>Complete sequence of chromosome of Desulfomonile tiedjei DSM 6799.</title>
        <authorList>
            <person name="Lucas S."/>
            <person name="Copeland A."/>
            <person name="Lapidus A."/>
            <person name="Glavina del Rio T."/>
            <person name="Dalin E."/>
            <person name="Tice H."/>
            <person name="Bruce D."/>
            <person name="Goodwin L."/>
            <person name="Pitluck S."/>
            <person name="Peters L."/>
            <person name="Ovchinnikova G."/>
            <person name="Zeytun A."/>
            <person name="Lu M."/>
            <person name="Kyrpides N."/>
            <person name="Mavromatis K."/>
            <person name="Ivanova N."/>
            <person name="Brettin T."/>
            <person name="Detter J.C."/>
            <person name="Han C."/>
            <person name="Larimer F."/>
            <person name="Land M."/>
            <person name="Hauser L."/>
            <person name="Markowitz V."/>
            <person name="Cheng J.-F."/>
            <person name="Hugenholtz P."/>
            <person name="Woyke T."/>
            <person name="Wu D."/>
            <person name="Spring S."/>
            <person name="Schroeder M."/>
            <person name="Brambilla E."/>
            <person name="Klenk H.-P."/>
            <person name="Eisen J.A."/>
        </authorList>
    </citation>
    <scope>NUCLEOTIDE SEQUENCE [LARGE SCALE GENOMIC DNA]</scope>
    <source>
        <strain evidence="2">ATCC 49306 / DSM 6799 / DCB-1</strain>
    </source>
</reference>
<evidence type="ECO:0000313" key="1">
    <source>
        <dbReference type="EMBL" id="AFM27132.1"/>
    </source>
</evidence>
<dbReference type="RefSeq" id="WP_014812246.1">
    <property type="nucleotide sequence ID" value="NC_018025.1"/>
</dbReference>
<dbReference type="Proteomes" id="UP000006055">
    <property type="component" value="Chromosome"/>
</dbReference>
<dbReference type="KEGG" id="dti:Desti_4501"/>
<sequence>MFVRFYRARTAEEGREVDLYWADFGAPHVLLMKKGRITKELKSVPPLPGELITEFELPGLNEEQVEFITRKILKGRFLEEPGVQGKGDSVLYLLVNETLHELEKLRKIISED</sequence>
<organism evidence="1 2">
    <name type="scientific">Desulfomonile tiedjei (strain ATCC 49306 / DSM 6799 / DCB-1)</name>
    <dbReference type="NCBI Taxonomy" id="706587"/>
    <lineage>
        <taxon>Bacteria</taxon>
        <taxon>Pseudomonadati</taxon>
        <taxon>Thermodesulfobacteriota</taxon>
        <taxon>Desulfomonilia</taxon>
        <taxon>Desulfomonilales</taxon>
        <taxon>Desulfomonilaceae</taxon>
        <taxon>Desulfomonile</taxon>
    </lineage>
</organism>
<dbReference type="STRING" id="706587.Desti_4501"/>
<proteinExistence type="predicted"/>
<keyword evidence="2" id="KW-1185">Reference proteome</keyword>
<accession>I4CC41</accession>
<dbReference type="AlphaFoldDB" id="I4CC41"/>
<dbReference type="EMBL" id="CP003360">
    <property type="protein sequence ID" value="AFM27132.1"/>
    <property type="molecule type" value="Genomic_DNA"/>
</dbReference>
<name>I4CC41_DESTA</name>
<gene>
    <name evidence="1" type="ordered locus">Desti_4501</name>
</gene>
<protein>
    <submittedName>
        <fullName evidence="1">Uncharacterized protein</fullName>
    </submittedName>
</protein>